<evidence type="ECO:0000313" key="2">
    <source>
        <dbReference type="EMBL" id="KMW09500.1"/>
    </source>
</evidence>
<dbReference type="PATRIC" id="fig|742734.4.peg.6054"/>
<dbReference type="CDD" id="cd16936">
    <property type="entry name" value="HATPase_RsbW-like"/>
    <property type="match status" value="1"/>
</dbReference>
<dbReference type="InterPro" id="IPR036890">
    <property type="entry name" value="HATPase_C_sf"/>
</dbReference>
<dbReference type="Pfam" id="PF13581">
    <property type="entry name" value="HATPase_c_2"/>
    <property type="match status" value="1"/>
</dbReference>
<accession>A0A0J9E208</accession>
<reference evidence="2 3" key="1">
    <citation type="submission" date="2011-04" db="EMBL/GenBank/DDBJ databases">
        <title>The Genome Sequence of Clostridium citroniae WAL-19142.</title>
        <authorList>
            <consortium name="The Broad Institute Genome Sequencing Platform"/>
            <person name="Earl A."/>
            <person name="Ward D."/>
            <person name="Feldgarden M."/>
            <person name="Gevers D."/>
            <person name="Warren Y.A."/>
            <person name="Tyrrell K.L."/>
            <person name="Citron D.M."/>
            <person name="Goldstein E.J."/>
            <person name="Daigneault M."/>
            <person name="Allen-Vercoe E."/>
            <person name="Young S.K."/>
            <person name="Zeng Q."/>
            <person name="Gargeya S."/>
            <person name="Fitzgerald M."/>
            <person name="Haas B."/>
            <person name="Abouelleil A."/>
            <person name="Alvarado L."/>
            <person name="Arachchi H.M."/>
            <person name="Berlin A."/>
            <person name="Brown A."/>
            <person name="Chapman S.B."/>
            <person name="Chen Z."/>
            <person name="Dunbar C."/>
            <person name="Freedman E."/>
            <person name="Gearin G."/>
            <person name="Gellesch M."/>
            <person name="Goldberg J."/>
            <person name="Griggs A."/>
            <person name="Gujja S."/>
            <person name="Heilman E.R."/>
            <person name="Heiman D."/>
            <person name="Howarth C."/>
            <person name="Larson L."/>
            <person name="Lui A."/>
            <person name="MacDonald P.J."/>
            <person name="Mehta T."/>
            <person name="Montmayeur A."/>
            <person name="Murphy C."/>
            <person name="Neiman D."/>
            <person name="Pearson M."/>
            <person name="Priest M."/>
            <person name="Roberts A."/>
            <person name="Saif S."/>
            <person name="Shea T."/>
            <person name="Shenoy N."/>
            <person name="Sisk P."/>
            <person name="Stolte C."/>
            <person name="Sykes S."/>
            <person name="White J."/>
            <person name="Yandava C."/>
            <person name="Wortman J."/>
            <person name="Nusbaum C."/>
            <person name="Birren B."/>
        </authorList>
    </citation>
    <scope>NUCLEOTIDE SEQUENCE [LARGE SCALE GENOMIC DNA]</scope>
    <source>
        <strain evidence="2 3">WAL-19142</strain>
    </source>
</reference>
<organism evidence="2 3">
    <name type="scientific">[Clostridium] citroniae WAL-19142</name>
    <dbReference type="NCBI Taxonomy" id="742734"/>
    <lineage>
        <taxon>Bacteria</taxon>
        <taxon>Bacillati</taxon>
        <taxon>Bacillota</taxon>
        <taxon>Clostridia</taxon>
        <taxon>Lachnospirales</taxon>
        <taxon>Lachnospiraceae</taxon>
        <taxon>Enterocloster</taxon>
    </lineage>
</organism>
<comment type="caution">
    <text evidence="2">The sequence shown here is derived from an EMBL/GenBank/DDBJ whole genome shotgun (WGS) entry which is preliminary data.</text>
</comment>
<evidence type="ECO:0000313" key="3">
    <source>
        <dbReference type="Proteomes" id="UP000037392"/>
    </source>
</evidence>
<proteinExistence type="predicted"/>
<dbReference type="OrthoDB" id="9792240at2"/>
<evidence type="ECO:0000259" key="1">
    <source>
        <dbReference type="Pfam" id="PF13581"/>
    </source>
</evidence>
<dbReference type="AlphaFoldDB" id="A0A0J9E208"/>
<feature type="domain" description="Histidine kinase/HSP90-like ATPase" evidence="1">
    <location>
        <begin position="8"/>
        <end position="137"/>
    </location>
</feature>
<dbReference type="RefSeq" id="WP_082174029.1">
    <property type="nucleotide sequence ID" value="NZ_KQ235889.1"/>
</dbReference>
<dbReference type="SUPFAM" id="SSF55874">
    <property type="entry name" value="ATPase domain of HSP90 chaperone/DNA topoisomerase II/histidine kinase"/>
    <property type="match status" value="1"/>
</dbReference>
<dbReference type="EMBL" id="ADLK01000064">
    <property type="protein sequence ID" value="KMW09500.1"/>
    <property type="molecule type" value="Genomic_DNA"/>
</dbReference>
<dbReference type="Gene3D" id="3.30.565.10">
    <property type="entry name" value="Histidine kinase-like ATPase, C-terminal domain"/>
    <property type="match status" value="1"/>
</dbReference>
<sequence>MMNSKTVTAKIENLSEVMDYIDGFLFDSVCSEKIKDQIRVSVEELFTNIVSYAYPNEPSGKVVISCGILVESGTRMLQISLKDWGIPYNPLEQPEPNFDIPFEDRGIGGLGIYMVRQLMDQMDYCFSDGCNQVLLKKIL</sequence>
<dbReference type="GeneID" id="93166616"/>
<protein>
    <recommendedName>
        <fullName evidence="1">Histidine kinase/HSP90-like ATPase domain-containing protein</fullName>
    </recommendedName>
</protein>
<dbReference type="InterPro" id="IPR003594">
    <property type="entry name" value="HATPase_dom"/>
</dbReference>
<name>A0A0J9E208_9FIRM</name>
<dbReference type="Proteomes" id="UP000037392">
    <property type="component" value="Unassembled WGS sequence"/>
</dbReference>
<gene>
    <name evidence="2" type="ORF">HMPREF9470_05648</name>
</gene>